<feature type="region of interest" description="Disordered" evidence="1">
    <location>
        <begin position="238"/>
        <end position="288"/>
    </location>
</feature>
<organism evidence="2 3">
    <name type="scientific">Bombardia bombarda</name>
    <dbReference type="NCBI Taxonomy" id="252184"/>
    <lineage>
        <taxon>Eukaryota</taxon>
        <taxon>Fungi</taxon>
        <taxon>Dikarya</taxon>
        <taxon>Ascomycota</taxon>
        <taxon>Pezizomycotina</taxon>
        <taxon>Sordariomycetes</taxon>
        <taxon>Sordariomycetidae</taxon>
        <taxon>Sordariales</taxon>
        <taxon>Lasiosphaeriaceae</taxon>
        <taxon>Bombardia</taxon>
    </lineage>
</organism>
<dbReference type="EMBL" id="JAULSR010000002">
    <property type="protein sequence ID" value="KAK0629544.1"/>
    <property type="molecule type" value="Genomic_DNA"/>
</dbReference>
<feature type="compositionally biased region" description="Polar residues" evidence="1">
    <location>
        <begin position="257"/>
        <end position="268"/>
    </location>
</feature>
<evidence type="ECO:0000313" key="3">
    <source>
        <dbReference type="Proteomes" id="UP001174934"/>
    </source>
</evidence>
<evidence type="ECO:0000313" key="2">
    <source>
        <dbReference type="EMBL" id="KAK0629544.1"/>
    </source>
</evidence>
<accession>A0AA39X905</accession>
<comment type="caution">
    <text evidence="2">The sequence shown here is derived from an EMBL/GenBank/DDBJ whole genome shotgun (WGS) entry which is preliminary data.</text>
</comment>
<proteinExistence type="predicted"/>
<dbReference type="PANTHER" id="PTHR38703:SF1">
    <property type="entry name" value="ALLERGEN"/>
    <property type="match status" value="1"/>
</dbReference>
<feature type="compositionally biased region" description="Basic and acidic residues" evidence="1">
    <location>
        <begin position="46"/>
        <end position="61"/>
    </location>
</feature>
<gene>
    <name evidence="2" type="ORF">B0T17DRAFT_615306</name>
</gene>
<reference evidence="2" key="1">
    <citation type="submission" date="2023-06" db="EMBL/GenBank/DDBJ databases">
        <title>Genome-scale phylogeny and comparative genomics of the fungal order Sordariales.</title>
        <authorList>
            <consortium name="Lawrence Berkeley National Laboratory"/>
            <person name="Hensen N."/>
            <person name="Bonometti L."/>
            <person name="Westerberg I."/>
            <person name="Brannstrom I.O."/>
            <person name="Guillou S."/>
            <person name="Cros-Aarteil S."/>
            <person name="Calhoun S."/>
            <person name="Haridas S."/>
            <person name="Kuo A."/>
            <person name="Mondo S."/>
            <person name="Pangilinan J."/>
            <person name="Riley R."/>
            <person name="LaButti K."/>
            <person name="Andreopoulos B."/>
            <person name="Lipzen A."/>
            <person name="Chen C."/>
            <person name="Yanf M."/>
            <person name="Daum C."/>
            <person name="Ng V."/>
            <person name="Clum A."/>
            <person name="Steindorff A."/>
            <person name="Ohm R."/>
            <person name="Martin F."/>
            <person name="Silar P."/>
            <person name="Natvig D."/>
            <person name="Lalanne C."/>
            <person name="Gautier V."/>
            <person name="Ament-velasquez S.L."/>
            <person name="Kruys A."/>
            <person name="Hutchinson M.I."/>
            <person name="Powell A.J."/>
            <person name="Barry K."/>
            <person name="Miller A.N."/>
            <person name="Grigoriev I.V."/>
            <person name="Debuchy R."/>
            <person name="Gladieux P."/>
            <person name="Thoren M.H."/>
            <person name="Johannesson H."/>
        </authorList>
    </citation>
    <scope>NUCLEOTIDE SEQUENCE</scope>
    <source>
        <strain evidence="2">SMH3391-2</strain>
    </source>
</reference>
<feature type="compositionally biased region" description="Polar residues" evidence="1">
    <location>
        <begin position="66"/>
        <end position="75"/>
    </location>
</feature>
<sequence length="288" mass="31979">MPPPASANLDDTNRMSEQTQHGGKKPPKKSLKRKNKQSNLPVAKGKQNEVIESHEAHEVQEGHNGSAVTVTQTSVMDAAKTHTEDANQTTTYAEPVTHETIKPHVHEVREEQIQREIHTHDVYHREQPVYDIEVRPARHFVPDGSGGLTEVAAKDLPGCTGENQKWYIGEERSRNAPLHPENSQIPADGTAHRVGDGANVVRYTTAEGVQRTEDVVVHPRELERVSTADGPVLPIHFDKNGQGHTQPLDLQRKPTEVEQQQQPLNNVRSADRKPGAARKRAFSDCNVV</sequence>
<keyword evidence="3" id="KW-1185">Reference proteome</keyword>
<protein>
    <submittedName>
        <fullName evidence="2">Uncharacterized protein</fullName>
    </submittedName>
</protein>
<evidence type="ECO:0000256" key="1">
    <source>
        <dbReference type="SAM" id="MobiDB-lite"/>
    </source>
</evidence>
<dbReference type="Proteomes" id="UP001174934">
    <property type="component" value="Unassembled WGS sequence"/>
</dbReference>
<feature type="compositionally biased region" description="Basic residues" evidence="1">
    <location>
        <begin position="22"/>
        <end position="36"/>
    </location>
</feature>
<feature type="region of interest" description="Disordered" evidence="1">
    <location>
        <begin position="1"/>
        <end position="87"/>
    </location>
</feature>
<name>A0AA39X905_9PEZI</name>
<dbReference type="AlphaFoldDB" id="A0AA39X905"/>
<dbReference type="PANTHER" id="PTHR38703">
    <property type="entry name" value="CHROMOSOME 8, WHOLE GENOME SHOTGUN SEQUENCE"/>
    <property type="match status" value="1"/>
</dbReference>